<keyword evidence="1" id="KW-0472">Membrane</keyword>
<dbReference type="HOGENOM" id="CLU_2118794_0_0_6"/>
<dbReference type="AlphaFoldDB" id="A0A0C5WGN6"/>
<organism evidence="2 3">
    <name type="scientific">Photobacterium gaetbulicola Gung47</name>
    <dbReference type="NCBI Taxonomy" id="658445"/>
    <lineage>
        <taxon>Bacteria</taxon>
        <taxon>Pseudomonadati</taxon>
        <taxon>Pseudomonadota</taxon>
        <taxon>Gammaproteobacteria</taxon>
        <taxon>Vibrionales</taxon>
        <taxon>Vibrionaceae</taxon>
        <taxon>Photobacterium</taxon>
    </lineage>
</organism>
<keyword evidence="1" id="KW-1133">Transmembrane helix</keyword>
<gene>
    <name evidence="2" type="ORF">H744_1c0337</name>
</gene>
<accession>A0A0C5WGN6</accession>
<dbReference type="KEGG" id="pgb:H744_1c0337"/>
<dbReference type="STRING" id="658445.H744_1c0337"/>
<sequence>MLSSSRRQTSLYINKSKKIRLEMDTKRTWGFLSLLIGSVSLIFGFITISGMIGQTQVVSNMDTFISSGGGDYFHAFSPDYAATEIKHKYQLLLSSGIAMMAIGGLMMRGQWQRY</sequence>
<dbReference type="EMBL" id="CP005973">
    <property type="protein sequence ID" value="AJR05362.1"/>
    <property type="molecule type" value="Genomic_DNA"/>
</dbReference>
<keyword evidence="3" id="KW-1185">Reference proteome</keyword>
<protein>
    <submittedName>
        <fullName evidence="2">Uncharacterized protein</fullName>
    </submittedName>
</protein>
<name>A0A0C5WGN6_9GAMM</name>
<evidence type="ECO:0000313" key="3">
    <source>
        <dbReference type="Proteomes" id="UP000032303"/>
    </source>
</evidence>
<dbReference type="Proteomes" id="UP000032303">
    <property type="component" value="Chromosome 1"/>
</dbReference>
<proteinExistence type="predicted"/>
<feature type="transmembrane region" description="Helical" evidence="1">
    <location>
        <begin position="29"/>
        <end position="52"/>
    </location>
</feature>
<evidence type="ECO:0000313" key="2">
    <source>
        <dbReference type="EMBL" id="AJR05362.1"/>
    </source>
</evidence>
<dbReference type="PATRIC" id="fig|658445.3.peg.369"/>
<keyword evidence="1" id="KW-0812">Transmembrane</keyword>
<reference evidence="2 3" key="1">
    <citation type="submission" date="2013-05" db="EMBL/GenBank/DDBJ databases">
        <title>Complete genome sequence of the lipase-producing bacterium Photobacterium gaetbulicola Gung47.</title>
        <authorList>
            <person name="Kim Y.-O."/>
        </authorList>
    </citation>
    <scope>NUCLEOTIDE SEQUENCE [LARGE SCALE GENOMIC DNA]</scope>
    <source>
        <strain evidence="2 3">Gung47</strain>
    </source>
</reference>
<evidence type="ECO:0000256" key="1">
    <source>
        <dbReference type="SAM" id="Phobius"/>
    </source>
</evidence>
<feature type="transmembrane region" description="Helical" evidence="1">
    <location>
        <begin position="89"/>
        <end position="107"/>
    </location>
</feature>